<dbReference type="SUPFAM" id="SSF53474">
    <property type="entry name" value="alpha/beta-Hydrolases"/>
    <property type="match status" value="1"/>
</dbReference>
<reference evidence="6" key="1">
    <citation type="journal article" date="2019" name="Int. J. Syst. Evol. Microbiol.">
        <title>The Global Catalogue of Microorganisms (GCM) 10K type strain sequencing project: providing services to taxonomists for standard genome sequencing and annotation.</title>
        <authorList>
            <consortium name="The Broad Institute Genomics Platform"/>
            <consortium name="The Broad Institute Genome Sequencing Center for Infectious Disease"/>
            <person name="Wu L."/>
            <person name="Ma J."/>
        </authorList>
    </citation>
    <scope>NUCLEOTIDE SEQUENCE [LARGE SCALE GENOMIC DNA]</scope>
    <source>
        <strain evidence="6">CCUG 63418</strain>
    </source>
</reference>
<proteinExistence type="inferred from homology"/>
<feature type="chain" id="PRO_5044993839" description="Carboxylic ester hydrolase" evidence="3">
    <location>
        <begin position="27"/>
        <end position="500"/>
    </location>
</feature>
<organism evidence="5 6">
    <name type="scientific">Mucilaginibacter calamicampi</name>
    <dbReference type="NCBI Taxonomy" id="1302352"/>
    <lineage>
        <taxon>Bacteria</taxon>
        <taxon>Pseudomonadati</taxon>
        <taxon>Bacteroidota</taxon>
        <taxon>Sphingobacteriia</taxon>
        <taxon>Sphingobacteriales</taxon>
        <taxon>Sphingobacteriaceae</taxon>
        <taxon>Mucilaginibacter</taxon>
    </lineage>
</organism>
<dbReference type="InterPro" id="IPR002018">
    <property type="entry name" value="CarbesteraseB"/>
</dbReference>
<dbReference type="PANTHER" id="PTHR11559">
    <property type="entry name" value="CARBOXYLESTERASE"/>
    <property type="match status" value="1"/>
</dbReference>
<feature type="domain" description="Carboxylesterase type B" evidence="4">
    <location>
        <begin position="27"/>
        <end position="478"/>
    </location>
</feature>
<comment type="similarity">
    <text evidence="1 3">Belongs to the type-B carboxylesterase/lipase family.</text>
</comment>
<dbReference type="InterPro" id="IPR019826">
    <property type="entry name" value="Carboxylesterase_B_AS"/>
</dbReference>
<dbReference type="PROSITE" id="PS00941">
    <property type="entry name" value="CARBOXYLESTERASE_B_2"/>
    <property type="match status" value="1"/>
</dbReference>
<dbReference type="InterPro" id="IPR029058">
    <property type="entry name" value="AB_hydrolase_fold"/>
</dbReference>
<evidence type="ECO:0000256" key="3">
    <source>
        <dbReference type="RuleBase" id="RU361235"/>
    </source>
</evidence>
<dbReference type="Proteomes" id="UP001596958">
    <property type="component" value="Unassembled WGS sequence"/>
</dbReference>
<comment type="caution">
    <text evidence="5">The sequence shown here is derived from an EMBL/GenBank/DDBJ whole genome shotgun (WGS) entry which is preliminary data.</text>
</comment>
<keyword evidence="2 3" id="KW-0378">Hydrolase</keyword>
<dbReference type="InterPro" id="IPR050309">
    <property type="entry name" value="Type-B_Carboxylest/Lipase"/>
</dbReference>
<feature type="signal peptide" evidence="3">
    <location>
        <begin position="1"/>
        <end position="26"/>
    </location>
</feature>
<evidence type="ECO:0000313" key="5">
    <source>
        <dbReference type="EMBL" id="MFD0751951.1"/>
    </source>
</evidence>
<evidence type="ECO:0000259" key="4">
    <source>
        <dbReference type="Pfam" id="PF00135"/>
    </source>
</evidence>
<sequence length="500" mass="54564">MYPSFKTKLAIALSIAFLCCSYFANAQNVVKTIKGYIRGVSEGGITVFKGVPYAAPPIGQLRFKATQPHQAWRDTLAATEFGSNATQASGGAEDCLTLNVYTPKADNAKRPVMVWVHGGSMTSGSGKGQNGHVFSNDDGIVTVTINYRLGIFGFTYLDDVNKAYAGSGNNGVLDCIMALRWVKENIAVFGGDPNRVTIMGESAGAKLVSAVLVAPSSKGLYQQYIAESGSVQCVRDINTAKAERDRILQQLHLSKNDAARLLTMSADSLMKAQAAVSAGVTGLLFWGPVNDGVVITNDPYKYAANKKLPAVKALIGTNATEATLFMDRYPALKAPDTTVLRALFADLAPMVHNTLLKNRETLQPYDAAAKTITEYMYTIHNYRWAKAMVNAGIPTYVYRFDYSDDALGAAHAREMPFVWFDPTSKAMENAEKRLLAINMHKAWVSFIKTGNPNVAGLPQWPLYKTTIKPVMVFNTTSRITNLKTVFDDPHFPSTVMVFKQ</sequence>
<dbReference type="InterPro" id="IPR019819">
    <property type="entry name" value="Carboxylesterase_B_CS"/>
</dbReference>
<dbReference type="Gene3D" id="3.40.50.1820">
    <property type="entry name" value="alpha/beta hydrolase"/>
    <property type="match status" value="1"/>
</dbReference>
<dbReference type="EMBL" id="JBHTHU010000022">
    <property type="protein sequence ID" value="MFD0751951.1"/>
    <property type="molecule type" value="Genomic_DNA"/>
</dbReference>
<dbReference type="PROSITE" id="PS00122">
    <property type="entry name" value="CARBOXYLESTERASE_B_1"/>
    <property type="match status" value="1"/>
</dbReference>
<dbReference type="Pfam" id="PF00135">
    <property type="entry name" value="COesterase"/>
    <property type="match status" value="1"/>
</dbReference>
<keyword evidence="3" id="KW-0732">Signal</keyword>
<evidence type="ECO:0000313" key="6">
    <source>
        <dbReference type="Proteomes" id="UP001596958"/>
    </source>
</evidence>
<keyword evidence="6" id="KW-1185">Reference proteome</keyword>
<protein>
    <recommendedName>
        <fullName evidence="3">Carboxylic ester hydrolase</fullName>
        <ecNumber evidence="3">3.1.1.-</ecNumber>
    </recommendedName>
</protein>
<evidence type="ECO:0000256" key="1">
    <source>
        <dbReference type="ARBA" id="ARBA00005964"/>
    </source>
</evidence>
<dbReference type="RefSeq" id="WP_377102270.1">
    <property type="nucleotide sequence ID" value="NZ_JBHTHU010000022.1"/>
</dbReference>
<name>A0ABW2Z5C2_9SPHI</name>
<accession>A0ABW2Z5C2</accession>
<evidence type="ECO:0000256" key="2">
    <source>
        <dbReference type="ARBA" id="ARBA00022801"/>
    </source>
</evidence>
<gene>
    <name evidence="5" type="ORF">ACFQZS_17490</name>
</gene>
<dbReference type="EC" id="3.1.1.-" evidence="3"/>